<feature type="non-terminal residue" evidence="1">
    <location>
        <position position="89"/>
    </location>
</feature>
<accession>A0ABD5S567</accession>
<comment type="caution">
    <text evidence="1">The sequence shown here is derived from an EMBL/GenBank/DDBJ whole genome shotgun (WGS) entry which is preliminary data.</text>
</comment>
<keyword evidence="2" id="KW-1185">Reference proteome</keyword>
<name>A0ABD5S567_9EURY</name>
<gene>
    <name evidence="1" type="ORF">ACFQE1_17740</name>
</gene>
<dbReference type="Proteomes" id="UP001596328">
    <property type="component" value="Unassembled WGS sequence"/>
</dbReference>
<proteinExistence type="predicted"/>
<reference evidence="1 2" key="1">
    <citation type="journal article" date="2019" name="Int. J. Syst. Evol. Microbiol.">
        <title>The Global Catalogue of Microorganisms (GCM) 10K type strain sequencing project: providing services to taxonomists for standard genome sequencing and annotation.</title>
        <authorList>
            <consortium name="The Broad Institute Genomics Platform"/>
            <consortium name="The Broad Institute Genome Sequencing Center for Infectious Disease"/>
            <person name="Wu L."/>
            <person name="Ma J."/>
        </authorList>
    </citation>
    <scope>NUCLEOTIDE SEQUENCE [LARGE SCALE GENOMIC DNA]</scope>
    <source>
        <strain evidence="1 2">NBRC 111368</strain>
    </source>
</reference>
<organism evidence="1 2">
    <name type="scientific">Halobium palmae</name>
    <dbReference type="NCBI Taxonomy" id="1776492"/>
    <lineage>
        <taxon>Archaea</taxon>
        <taxon>Methanobacteriati</taxon>
        <taxon>Methanobacteriota</taxon>
        <taxon>Stenosarchaea group</taxon>
        <taxon>Halobacteria</taxon>
        <taxon>Halobacteriales</taxon>
        <taxon>Haloferacaceae</taxon>
        <taxon>Halobium</taxon>
    </lineage>
</organism>
<protein>
    <submittedName>
        <fullName evidence="1">Universal stress protein</fullName>
    </submittedName>
</protein>
<dbReference type="EMBL" id="JBHSWU010000933">
    <property type="protein sequence ID" value="MFC6726172.1"/>
    <property type="molecule type" value="Genomic_DNA"/>
</dbReference>
<dbReference type="AlphaFoldDB" id="A0ABD5S567"/>
<evidence type="ECO:0000313" key="2">
    <source>
        <dbReference type="Proteomes" id="UP001596328"/>
    </source>
</evidence>
<sequence length="89" mass="9377">MERGLVLVDETDDHRALVREAVEHARGAGASLVLLTTMTGEEFENDVEVLESVAAVEQADYGSDTVLDGAAADVLSFVGDVADDVELSV</sequence>
<evidence type="ECO:0000313" key="1">
    <source>
        <dbReference type="EMBL" id="MFC6726172.1"/>
    </source>
</evidence>